<proteinExistence type="predicted"/>
<gene>
    <name evidence="2" type="ORF">ACFP90_02495</name>
</gene>
<evidence type="ECO:0000256" key="1">
    <source>
        <dbReference type="SAM" id="MobiDB-lite"/>
    </source>
</evidence>
<comment type="caution">
    <text evidence="2">The sequence shown here is derived from an EMBL/GenBank/DDBJ whole genome shotgun (WGS) entry which is preliminary data.</text>
</comment>
<accession>A0ABW1ZFX1</accession>
<feature type="compositionally biased region" description="Low complexity" evidence="1">
    <location>
        <begin position="48"/>
        <end position="60"/>
    </location>
</feature>
<feature type="compositionally biased region" description="Low complexity" evidence="1">
    <location>
        <begin position="227"/>
        <end position="248"/>
    </location>
</feature>
<organism evidence="2 3">
    <name type="scientific">Deinococcus multiflagellatus</name>
    <dbReference type="NCBI Taxonomy" id="1656887"/>
    <lineage>
        <taxon>Bacteria</taxon>
        <taxon>Thermotogati</taxon>
        <taxon>Deinococcota</taxon>
        <taxon>Deinococci</taxon>
        <taxon>Deinococcales</taxon>
        <taxon>Deinococcaceae</taxon>
        <taxon>Deinococcus</taxon>
    </lineage>
</organism>
<dbReference type="RefSeq" id="WP_380053927.1">
    <property type="nucleotide sequence ID" value="NZ_JBHSWB010000001.1"/>
</dbReference>
<keyword evidence="3" id="KW-1185">Reference proteome</keyword>
<protein>
    <submittedName>
        <fullName evidence="2">Uncharacterized protein</fullName>
    </submittedName>
</protein>
<evidence type="ECO:0000313" key="3">
    <source>
        <dbReference type="Proteomes" id="UP001596317"/>
    </source>
</evidence>
<feature type="region of interest" description="Disordered" evidence="1">
    <location>
        <begin position="48"/>
        <end position="68"/>
    </location>
</feature>
<sequence length="281" mass="29972">MTQGVQPTTKAQGAAVPSLALLGLYETRRGMFGPQLTLWEGGAATAAGTTTVQGTGDQTAQGGGERRMTDAEWRQMRRTQLDGADLKELVNKVIDLEASNFKLRQRETPEGGKSLTPDEAKEWEAYRALGKPADLKTELETGKLAVTERDTLKRSAEVATVADVAKAKASVLTERLDRDSLSAKVQGEGDKRAVHVFDKDGKDLGELKTYAQQHWADYVPALFPTDTQTTQSQGGTAVTGQAGASAGTGSNGLHGYAAKVLADRQAAANPTPPLEEPHDRN</sequence>
<dbReference type="EMBL" id="JBHSWB010000001">
    <property type="protein sequence ID" value="MFC6659363.1"/>
    <property type="molecule type" value="Genomic_DNA"/>
</dbReference>
<dbReference type="Proteomes" id="UP001596317">
    <property type="component" value="Unassembled WGS sequence"/>
</dbReference>
<feature type="region of interest" description="Disordered" evidence="1">
    <location>
        <begin position="226"/>
        <end position="281"/>
    </location>
</feature>
<reference evidence="3" key="1">
    <citation type="journal article" date="2019" name="Int. J. Syst. Evol. Microbiol.">
        <title>The Global Catalogue of Microorganisms (GCM) 10K type strain sequencing project: providing services to taxonomists for standard genome sequencing and annotation.</title>
        <authorList>
            <consortium name="The Broad Institute Genomics Platform"/>
            <consortium name="The Broad Institute Genome Sequencing Center for Infectious Disease"/>
            <person name="Wu L."/>
            <person name="Ma J."/>
        </authorList>
    </citation>
    <scope>NUCLEOTIDE SEQUENCE [LARGE SCALE GENOMIC DNA]</scope>
    <source>
        <strain evidence="3">CCUG 63830</strain>
    </source>
</reference>
<name>A0ABW1ZFX1_9DEIO</name>
<evidence type="ECO:0000313" key="2">
    <source>
        <dbReference type="EMBL" id="MFC6659363.1"/>
    </source>
</evidence>